<evidence type="ECO:0000259" key="2">
    <source>
        <dbReference type="Pfam" id="PF13966"/>
    </source>
</evidence>
<feature type="domain" description="Reverse transcriptase zinc-binding" evidence="2">
    <location>
        <begin position="1"/>
        <end position="64"/>
    </location>
</feature>
<dbReference type="Proteomes" id="UP000631114">
    <property type="component" value="Unassembled WGS sequence"/>
</dbReference>
<keyword evidence="1" id="KW-0472">Membrane</keyword>
<dbReference type="AlphaFoldDB" id="A0A835I262"/>
<organism evidence="3 4">
    <name type="scientific">Coptis chinensis</name>
    <dbReference type="NCBI Taxonomy" id="261450"/>
    <lineage>
        <taxon>Eukaryota</taxon>
        <taxon>Viridiplantae</taxon>
        <taxon>Streptophyta</taxon>
        <taxon>Embryophyta</taxon>
        <taxon>Tracheophyta</taxon>
        <taxon>Spermatophyta</taxon>
        <taxon>Magnoliopsida</taxon>
        <taxon>Ranunculales</taxon>
        <taxon>Ranunculaceae</taxon>
        <taxon>Coptidoideae</taxon>
        <taxon>Coptis</taxon>
    </lineage>
</organism>
<proteinExistence type="predicted"/>
<dbReference type="Pfam" id="PF13966">
    <property type="entry name" value="zf-RVT"/>
    <property type="match status" value="1"/>
</dbReference>
<feature type="transmembrane region" description="Helical" evidence="1">
    <location>
        <begin position="93"/>
        <end position="110"/>
    </location>
</feature>
<reference evidence="3 4" key="1">
    <citation type="submission" date="2020-10" db="EMBL/GenBank/DDBJ databases">
        <title>The Coptis chinensis genome and diversification of protoberbering-type alkaloids.</title>
        <authorList>
            <person name="Wang B."/>
            <person name="Shu S."/>
            <person name="Song C."/>
            <person name="Liu Y."/>
        </authorList>
    </citation>
    <scope>NUCLEOTIDE SEQUENCE [LARGE SCALE GENOMIC DNA]</scope>
    <source>
        <strain evidence="3">HL-2020</strain>
        <tissue evidence="3">Leaf</tissue>
    </source>
</reference>
<evidence type="ECO:0000313" key="4">
    <source>
        <dbReference type="Proteomes" id="UP000631114"/>
    </source>
</evidence>
<name>A0A835I262_9MAGN</name>
<keyword evidence="4" id="KW-1185">Reference proteome</keyword>
<gene>
    <name evidence="3" type="ORF">IFM89_019009</name>
</gene>
<evidence type="ECO:0000313" key="3">
    <source>
        <dbReference type="EMBL" id="KAF9609916.1"/>
    </source>
</evidence>
<dbReference type="OrthoDB" id="10644319at2759"/>
<evidence type="ECO:0000256" key="1">
    <source>
        <dbReference type="SAM" id="Phobius"/>
    </source>
</evidence>
<dbReference type="InterPro" id="IPR026960">
    <property type="entry name" value="RVT-Znf"/>
</dbReference>
<keyword evidence="1" id="KW-1133">Transmembrane helix</keyword>
<keyword evidence="1" id="KW-0812">Transmembrane</keyword>
<protein>
    <recommendedName>
        <fullName evidence="2">Reverse transcriptase zinc-binding domain-containing protein</fullName>
    </recommendedName>
</protein>
<comment type="caution">
    <text evidence="3">The sequence shown here is derived from an EMBL/GenBank/DDBJ whole genome shotgun (WGS) entry which is preliminary data.</text>
</comment>
<sequence length="129" mass="14845">MLWNSYICPRTAALAWKLCHKVAATEPSAQRKGVKLASMCPCCRNNVEEITNLLWECSHAKKLWDWVSNRFHVQHNFNSLPQAKAKMKNGRTLLSHIWNAAIIGGLVGLWKHRNRMIFEARQEGIFGFL</sequence>
<accession>A0A835I262</accession>
<dbReference type="EMBL" id="JADFTS010000004">
    <property type="protein sequence ID" value="KAF9609916.1"/>
    <property type="molecule type" value="Genomic_DNA"/>
</dbReference>